<proteinExistence type="inferred from homology"/>
<evidence type="ECO:0000259" key="2">
    <source>
        <dbReference type="Pfam" id="PF10223"/>
    </source>
</evidence>
<comment type="caution">
    <text evidence="3">The sequence shown here is derived from an EMBL/GenBank/DDBJ whole genome shotgun (WGS) entry which is preliminary data.</text>
</comment>
<dbReference type="PANTHER" id="PTHR21184">
    <property type="entry name" value="MENORIN (DENDRITIC BRANCHING PROTEIN)"/>
    <property type="match status" value="1"/>
</dbReference>
<dbReference type="EMBL" id="CAKLCB010000082">
    <property type="protein sequence ID" value="CAH0514711.1"/>
    <property type="molecule type" value="Genomic_DNA"/>
</dbReference>
<reference evidence="3 4" key="1">
    <citation type="submission" date="2021-11" db="EMBL/GenBank/DDBJ databases">
        <authorList>
            <person name="Islam A."/>
            <person name="Islam S."/>
            <person name="Flora M.S."/>
            <person name="Rahman M."/>
            <person name="Ziaur R.M."/>
            <person name="Epstein J.H."/>
            <person name="Hassan M."/>
            <person name="Klassen M."/>
            <person name="Woodard K."/>
            <person name="Webb A."/>
            <person name="Webby R.J."/>
            <person name="El Zowalaty M.E."/>
        </authorList>
    </citation>
    <scope>NUCLEOTIDE SEQUENCE [LARGE SCALE GENOMIC DNA]</scope>
    <source>
        <strain evidence="3">Pbs1</strain>
    </source>
</reference>
<dbReference type="PANTHER" id="PTHR21184:SF6">
    <property type="entry name" value="CONSERVED PLASMA MEMBRANE PROTEIN"/>
    <property type="match status" value="1"/>
</dbReference>
<comment type="similarity">
    <text evidence="1">Belongs to the menorin family.</text>
</comment>
<sequence length="124" mass="13786">MMSNFFNATEADIIWSEVKQISVMGHPPATDGDLTLSELLHALLEVAAKFQHPLTKDETPFIVKLDFKSSRAFETSFELLAMFVAKYPYTKGVFINADILPGPENSNSVAFDATTFVKQVEIVI</sequence>
<dbReference type="Proteomes" id="UP001158986">
    <property type="component" value="Unassembled WGS sequence"/>
</dbReference>
<evidence type="ECO:0000256" key="1">
    <source>
        <dbReference type="ARBA" id="ARBA00044953"/>
    </source>
</evidence>
<gene>
    <name evidence="3" type="ORF">PBS001_LOCUS1451</name>
</gene>
<dbReference type="InterPro" id="IPR019356">
    <property type="entry name" value="Menorin_dom"/>
</dbReference>
<organism evidence="3 4">
    <name type="scientific">Peronospora belbahrii</name>
    <dbReference type="NCBI Taxonomy" id="622444"/>
    <lineage>
        <taxon>Eukaryota</taxon>
        <taxon>Sar</taxon>
        <taxon>Stramenopiles</taxon>
        <taxon>Oomycota</taxon>
        <taxon>Peronosporomycetes</taxon>
        <taxon>Peronosporales</taxon>
        <taxon>Peronosporaceae</taxon>
        <taxon>Peronospora</taxon>
    </lineage>
</organism>
<keyword evidence="4" id="KW-1185">Reference proteome</keyword>
<dbReference type="Pfam" id="PF10223">
    <property type="entry name" value="Menorin_N"/>
    <property type="match status" value="1"/>
</dbReference>
<name>A0ABN8CR35_9STRA</name>
<evidence type="ECO:0000313" key="4">
    <source>
        <dbReference type="Proteomes" id="UP001158986"/>
    </source>
</evidence>
<accession>A0ABN8CR35</accession>
<protein>
    <recommendedName>
        <fullName evidence="2">Menorin-like domain-containing protein</fullName>
    </recommendedName>
</protein>
<feature type="domain" description="Menorin-like" evidence="2">
    <location>
        <begin position="10"/>
        <end position="121"/>
    </location>
</feature>
<evidence type="ECO:0000313" key="3">
    <source>
        <dbReference type="EMBL" id="CAH0514711.1"/>
    </source>
</evidence>